<evidence type="ECO:0000313" key="9">
    <source>
        <dbReference type="EMBL" id="KAL3286505.1"/>
    </source>
</evidence>
<dbReference type="AlphaFoldDB" id="A0ABD2P7N2"/>
<evidence type="ECO:0000256" key="1">
    <source>
        <dbReference type="ARBA" id="ARBA00004903"/>
    </source>
</evidence>
<name>A0ABD2P7N2_9CUCU</name>
<dbReference type="CDD" id="cd00209">
    <property type="entry name" value="DHFR"/>
    <property type="match status" value="1"/>
</dbReference>
<protein>
    <recommendedName>
        <fullName evidence="2">dihydrofolate reductase</fullName>
        <ecNumber evidence="2">1.5.1.3</ecNumber>
    </recommendedName>
</protein>
<proteinExistence type="inferred from homology"/>
<evidence type="ECO:0000256" key="5">
    <source>
        <dbReference type="ARBA" id="ARBA00023002"/>
    </source>
</evidence>
<dbReference type="InterPro" id="IPR001796">
    <property type="entry name" value="DHFR_dom"/>
</dbReference>
<dbReference type="SUPFAM" id="SSF53597">
    <property type="entry name" value="Dihydrofolate reductase-like"/>
    <property type="match status" value="1"/>
</dbReference>
<keyword evidence="3" id="KW-0554">One-carbon metabolism</keyword>
<dbReference type="Gene3D" id="3.40.430.10">
    <property type="entry name" value="Dihydrofolate Reductase, subunit A"/>
    <property type="match status" value="1"/>
</dbReference>
<dbReference type="InterPro" id="IPR012259">
    <property type="entry name" value="DHFR"/>
</dbReference>
<gene>
    <name evidence="9" type="ORF">HHI36_001010</name>
</gene>
<comment type="similarity">
    <text evidence="7">Belongs to the dihydrofolate reductase family.</text>
</comment>
<dbReference type="EMBL" id="JABFTP020000185">
    <property type="protein sequence ID" value="KAL3286505.1"/>
    <property type="molecule type" value="Genomic_DNA"/>
</dbReference>
<keyword evidence="5" id="KW-0560">Oxidoreductase</keyword>
<comment type="caution">
    <text evidence="9">The sequence shown here is derived from an EMBL/GenBank/DDBJ whole genome shotgun (WGS) entry which is preliminary data.</text>
</comment>
<dbReference type="PANTHER" id="PTHR48069:SF3">
    <property type="entry name" value="DIHYDROFOLATE REDUCTASE"/>
    <property type="match status" value="1"/>
</dbReference>
<dbReference type="PROSITE" id="PS51330">
    <property type="entry name" value="DHFR_2"/>
    <property type="match status" value="1"/>
</dbReference>
<keyword evidence="10" id="KW-1185">Reference proteome</keyword>
<feature type="domain" description="DHFR" evidence="8">
    <location>
        <begin position="20"/>
        <end position="172"/>
    </location>
</feature>
<dbReference type="GO" id="GO:0004146">
    <property type="term" value="F:dihydrofolate reductase activity"/>
    <property type="evidence" value="ECO:0007669"/>
    <property type="project" value="UniProtKB-EC"/>
</dbReference>
<dbReference type="PROSITE" id="PS00075">
    <property type="entry name" value="DHFR_1"/>
    <property type="match status" value="1"/>
</dbReference>
<dbReference type="PRINTS" id="PR00070">
    <property type="entry name" value="DHFR"/>
</dbReference>
<comment type="pathway">
    <text evidence="1">Cofactor biosynthesis; tetrahydrofolate biosynthesis; 5,6,7,8-tetrahydrofolate from 7,8-dihydrofolate: step 1/1.</text>
</comment>
<evidence type="ECO:0000259" key="8">
    <source>
        <dbReference type="PROSITE" id="PS51330"/>
    </source>
</evidence>
<sequence>MGSPMNRNFLDLLEVKMVVKFKLISACCENMGIGKNCDLPWRLKSEMAYFSKMTTDTVDKNKKNVVVLGKRSWDCIPDKYKPLPDRINFVLTTTKNLDLSEFKDTYVFNTWEEIVKKLEEENFKHQYEQVWICGGSKIYEDAMNSKYFYRLYLTRIKKNFDCDTFSLNWWTI</sequence>
<dbReference type="PANTHER" id="PTHR48069">
    <property type="entry name" value="DIHYDROFOLATE REDUCTASE"/>
    <property type="match status" value="1"/>
</dbReference>
<dbReference type="Pfam" id="PF00186">
    <property type="entry name" value="DHFR_1"/>
    <property type="match status" value="1"/>
</dbReference>
<dbReference type="InterPro" id="IPR024072">
    <property type="entry name" value="DHFR-like_dom_sf"/>
</dbReference>
<dbReference type="Proteomes" id="UP001516400">
    <property type="component" value="Unassembled WGS sequence"/>
</dbReference>
<keyword evidence="4" id="KW-0521">NADP</keyword>
<comment type="catalytic activity">
    <reaction evidence="6">
        <text>(6S)-5,6,7,8-tetrahydrofolate + NADP(+) = 7,8-dihydrofolate + NADPH + H(+)</text>
        <dbReference type="Rhea" id="RHEA:15009"/>
        <dbReference type="ChEBI" id="CHEBI:15378"/>
        <dbReference type="ChEBI" id="CHEBI:57451"/>
        <dbReference type="ChEBI" id="CHEBI:57453"/>
        <dbReference type="ChEBI" id="CHEBI:57783"/>
        <dbReference type="ChEBI" id="CHEBI:58349"/>
        <dbReference type="EC" id="1.5.1.3"/>
    </reaction>
</comment>
<evidence type="ECO:0000256" key="4">
    <source>
        <dbReference type="ARBA" id="ARBA00022857"/>
    </source>
</evidence>
<reference evidence="9 10" key="1">
    <citation type="journal article" date="2021" name="BMC Biol.">
        <title>Horizontally acquired antibacterial genes associated with adaptive radiation of ladybird beetles.</title>
        <authorList>
            <person name="Li H.S."/>
            <person name="Tang X.F."/>
            <person name="Huang Y.H."/>
            <person name="Xu Z.Y."/>
            <person name="Chen M.L."/>
            <person name="Du X.Y."/>
            <person name="Qiu B.Y."/>
            <person name="Chen P.T."/>
            <person name="Zhang W."/>
            <person name="Slipinski A."/>
            <person name="Escalona H.E."/>
            <person name="Waterhouse R.M."/>
            <person name="Zwick A."/>
            <person name="Pang H."/>
        </authorList>
    </citation>
    <scope>NUCLEOTIDE SEQUENCE [LARGE SCALE GENOMIC DNA]</scope>
    <source>
        <strain evidence="9">SYSU2018</strain>
    </source>
</reference>
<evidence type="ECO:0000256" key="7">
    <source>
        <dbReference type="RuleBase" id="RU004474"/>
    </source>
</evidence>
<dbReference type="EC" id="1.5.1.3" evidence="2"/>
<accession>A0ABD2P7N2</accession>
<evidence type="ECO:0000256" key="6">
    <source>
        <dbReference type="ARBA" id="ARBA00048873"/>
    </source>
</evidence>
<dbReference type="GO" id="GO:0006730">
    <property type="term" value="P:one-carbon metabolic process"/>
    <property type="evidence" value="ECO:0007669"/>
    <property type="project" value="UniProtKB-KW"/>
</dbReference>
<organism evidence="9 10">
    <name type="scientific">Cryptolaemus montrouzieri</name>
    <dbReference type="NCBI Taxonomy" id="559131"/>
    <lineage>
        <taxon>Eukaryota</taxon>
        <taxon>Metazoa</taxon>
        <taxon>Ecdysozoa</taxon>
        <taxon>Arthropoda</taxon>
        <taxon>Hexapoda</taxon>
        <taxon>Insecta</taxon>
        <taxon>Pterygota</taxon>
        <taxon>Neoptera</taxon>
        <taxon>Endopterygota</taxon>
        <taxon>Coleoptera</taxon>
        <taxon>Polyphaga</taxon>
        <taxon>Cucujiformia</taxon>
        <taxon>Coccinelloidea</taxon>
        <taxon>Coccinellidae</taxon>
        <taxon>Scymninae</taxon>
        <taxon>Scymnini</taxon>
        <taxon>Cryptolaemus</taxon>
    </lineage>
</organism>
<dbReference type="InterPro" id="IPR017925">
    <property type="entry name" value="DHFR_CS"/>
</dbReference>
<evidence type="ECO:0000313" key="10">
    <source>
        <dbReference type="Proteomes" id="UP001516400"/>
    </source>
</evidence>
<evidence type="ECO:0000256" key="2">
    <source>
        <dbReference type="ARBA" id="ARBA00012856"/>
    </source>
</evidence>
<evidence type="ECO:0000256" key="3">
    <source>
        <dbReference type="ARBA" id="ARBA00022563"/>
    </source>
</evidence>